<gene>
    <name evidence="1" type="ORF">Taro_018797</name>
</gene>
<keyword evidence="2" id="KW-1185">Reference proteome</keyword>
<dbReference type="Proteomes" id="UP000652761">
    <property type="component" value="Unassembled WGS sequence"/>
</dbReference>
<protein>
    <submittedName>
        <fullName evidence="1">Uncharacterized protein</fullName>
    </submittedName>
</protein>
<organism evidence="1 2">
    <name type="scientific">Colocasia esculenta</name>
    <name type="common">Wild taro</name>
    <name type="synonym">Arum esculentum</name>
    <dbReference type="NCBI Taxonomy" id="4460"/>
    <lineage>
        <taxon>Eukaryota</taxon>
        <taxon>Viridiplantae</taxon>
        <taxon>Streptophyta</taxon>
        <taxon>Embryophyta</taxon>
        <taxon>Tracheophyta</taxon>
        <taxon>Spermatophyta</taxon>
        <taxon>Magnoliopsida</taxon>
        <taxon>Liliopsida</taxon>
        <taxon>Araceae</taxon>
        <taxon>Aroideae</taxon>
        <taxon>Colocasieae</taxon>
        <taxon>Colocasia</taxon>
    </lineage>
</organism>
<name>A0A843UXA7_COLES</name>
<evidence type="ECO:0000313" key="2">
    <source>
        <dbReference type="Proteomes" id="UP000652761"/>
    </source>
</evidence>
<dbReference type="EMBL" id="NMUH01000888">
    <property type="protein sequence ID" value="MQL86270.1"/>
    <property type="molecule type" value="Genomic_DNA"/>
</dbReference>
<proteinExistence type="predicted"/>
<sequence>MCGVNVWFEQVKCRVGPEMNQDLLLFSWSWRPGVAVDLLASSRQTVSTFTALISCLAVL</sequence>
<accession>A0A843UXA7</accession>
<reference evidence="1" key="1">
    <citation type="submission" date="2017-07" db="EMBL/GenBank/DDBJ databases">
        <title>Taro Niue Genome Assembly and Annotation.</title>
        <authorList>
            <person name="Atibalentja N."/>
            <person name="Keating K."/>
            <person name="Fields C.J."/>
        </authorList>
    </citation>
    <scope>NUCLEOTIDE SEQUENCE</scope>
    <source>
        <strain evidence="1">Niue_2</strain>
        <tissue evidence="1">Leaf</tissue>
    </source>
</reference>
<comment type="caution">
    <text evidence="1">The sequence shown here is derived from an EMBL/GenBank/DDBJ whole genome shotgun (WGS) entry which is preliminary data.</text>
</comment>
<evidence type="ECO:0000313" key="1">
    <source>
        <dbReference type="EMBL" id="MQL86270.1"/>
    </source>
</evidence>
<dbReference type="AlphaFoldDB" id="A0A843UXA7"/>